<gene>
    <name evidence="2" type="ORF">A4D02_28790</name>
</gene>
<feature type="transmembrane region" description="Helical" evidence="1">
    <location>
        <begin position="233"/>
        <end position="254"/>
    </location>
</feature>
<keyword evidence="1" id="KW-1133">Transmembrane helix</keyword>
<organism evidence="2 3">
    <name type="scientific">Niastella koreensis</name>
    <dbReference type="NCBI Taxonomy" id="354356"/>
    <lineage>
        <taxon>Bacteria</taxon>
        <taxon>Pseudomonadati</taxon>
        <taxon>Bacteroidota</taxon>
        <taxon>Chitinophagia</taxon>
        <taxon>Chitinophagales</taxon>
        <taxon>Chitinophagaceae</taxon>
        <taxon>Niastella</taxon>
    </lineage>
</organism>
<keyword evidence="3" id="KW-1185">Reference proteome</keyword>
<feature type="transmembrane region" description="Helical" evidence="1">
    <location>
        <begin position="260"/>
        <end position="282"/>
    </location>
</feature>
<proteinExistence type="predicted"/>
<keyword evidence="1" id="KW-0812">Transmembrane</keyword>
<dbReference type="Proteomes" id="UP000192277">
    <property type="component" value="Unassembled WGS sequence"/>
</dbReference>
<comment type="caution">
    <text evidence="2">The sequence shown here is derived from an EMBL/GenBank/DDBJ whole genome shotgun (WGS) entry which is preliminary data.</text>
</comment>
<sequence length="375" mass="41349">MQILKHPIVAVVGSARREIMTNAELQARKAAEDIGAELARRGWSLAVYGSMPDYIEHDVVKGYLTVKEIKDKSIVCIYPSEMVIDFDGLNDHPNCFDLQPDTSADWEMSFYRSLFQMDGILLLGGKQSALIAGQISLSCDLPIVAVGRFPGAAQKIWREHLSKKPGSISDEDLQIMGRWDGASPVDLVRSLTNQYEKAVERKKKEKELGEDIRKKAQLYDEQLTSAKKAKKQVILALVFLIVFLACFILGLVVNWSDGRYVALCVIGLGLAGGMGATIRLLAPKPPKTLNIFTGPLLGVLVGLMFAIIYLIPQSIQKTGFLFPESYAKTDFTALRVQFVCAMVVSVLAGLAFDYSLQQLIKKGQSDPGKMLMGEK</sequence>
<keyword evidence="1" id="KW-0472">Membrane</keyword>
<evidence type="ECO:0000313" key="2">
    <source>
        <dbReference type="EMBL" id="OQP49590.1"/>
    </source>
</evidence>
<name>A0ABX3NY61_9BACT</name>
<dbReference type="RefSeq" id="WP_014220015.1">
    <property type="nucleotide sequence ID" value="NZ_LWBO01000010.1"/>
</dbReference>
<dbReference type="EMBL" id="LWBO01000010">
    <property type="protein sequence ID" value="OQP49590.1"/>
    <property type="molecule type" value="Genomic_DNA"/>
</dbReference>
<feature type="transmembrane region" description="Helical" evidence="1">
    <location>
        <begin position="289"/>
        <end position="311"/>
    </location>
</feature>
<evidence type="ECO:0000256" key="1">
    <source>
        <dbReference type="SAM" id="Phobius"/>
    </source>
</evidence>
<accession>A0ABX3NY61</accession>
<evidence type="ECO:0000313" key="3">
    <source>
        <dbReference type="Proteomes" id="UP000192277"/>
    </source>
</evidence>
<feature type="transmembrane region" description="Helical" evidence="1">
    <location>
        <begin position="331"/>
        <end position="352"/>
    </location>
</feature>
<protein>
    <submittedName>
        <fullName evidence="2">Uncharacterized protein</fullName>
    </submittedName>
</protein>
<reference evidence="2 3" key="1">
    <citation type="submission" date="2016-04" db="EMBL/GenBank/DDBJ databases">
        <authorList>
            <person name="Chen L."/>
            <person name="Zhuang W."/>
            <person name="Wang G."/>
        </authorList>
    </citation>
    <scope>NUCLEOTIDE SEQUENCE [LARGE SCALE GENOMIC DNA]</scope>
    <source>
        <strain evidence="3">GR20</strain>
    </source>
</reference>